<dbReference type="Proteomes" id="UP001602245">
    <property type="component" value="Unassembled WGS sequence"/>
</dbReference>
<protein>
    <submittedName>
        <fullName evidence="1">Uncharacterized protein</fullName>
    </submittedName>
</protein>
<keyword evidence="2" id="KW-1185">Reference proteome</keyword>
<proteinExistence type="predicted"/>
<gene>
    <name evidence="1" type="ORF">ACFY35_04805</name>
</gene>
<dbReference type="EMBL" id="JBIAZU010000001">
    <property type="protein sequence ID" value="MFF5288735.1"/>
    <property type="molecule type" value="Genomic_DNA"/>
</dbReference>
<evidence type="ECO:0000313" key="2">
    <source>
        <dbReference type="Proteomes" id="UP001602245"/>
    </source>
</evidence>
<comment type="caution">
    <text evidence="1">The sequence shown here is derived from an EMBL/GenBank/DDBJ whole genome shotgun (WGS) entry which is preliminary data.</text>
</comment>
<organism evidence="1 2">
    <name type="scientific">Paractinoplanes globisporus</name>
    <dbReference type="NCBI Taxonomy" id="113565"/>
    <lineage>
        <taxon>Bacteria</taxon>
        <taxon>Bacillati</taxon>
        <taxon>Actinomycetota</taxon>
        <taxon>Actinomycetes</taxon>
        <taxon>Micromonosporales</taxon>
        <taxon>Micromonosporaceae</taxon>
        <taxon>Paractinoplanes</taxon>
    </lineage>
</organism>
<name>A0ABW6W8T8_9ACTN</name>
<sequence>MTALAFKVGDVVEVLSEAEILATLDENGALDKMPFMTEMLEYCGKRLRVGKVAHKACDTLSRSGIRKMESAVHLEGVRCTGAAHGGCEAQCMIYWKHAWIKHVDSPDATPDVVAHNEPRLQPLLQIASRRPDGDDGEPRYRCQATEMLNATPEGLPILNLGQYLDDFRSGNVSAFQSGRALAAGVYNRMQDVLPRGLRVKGGKHWGTLVGRAPGKTPTQELGLQPGEWVRIKSREEIEQTINADLLNRGLGIDAEMARFCGRTVRVARRVNNIIDEHTGKMLHMKSPCIVLEGVVCEGAFSGSCPREIPSYWREIWLERVETTNTPTRNADTAGVR</sequence>
<dbReference type="RefSeq" id="WP_020509083.1">
    <property type="nucleotide sequence ID" value="NZ_JBIAZU010000001.1"/>
</dbReference>
<reference evidence="1 2" key="1">
    <citation type="submission" date="2024-10" db="EMBL/GenBank/DDBJ databases">
        <title>The Natural Products Discovery Center: Release of the First 8490 Sequenced Strains for Exploring Actinobacteria Biosynthetic Diversity.</title>
        <authorList>
            <person name="Kalkreuter E."/>
            <person name="Kautsar S.A."/>
            <person name="Yang D."/>
            <person name="Bader C.D."/>
            <person name="Teijaro C.N."/>
            <person name="Fluegel L."/>
            <person name="Davis C.M."/>
            <person name="Simpson J.R."/>
            <person name="Lauterbach L."/>
            <person name="Steele A.D."/>
            <person name="Gui C."/>
            <person name="Meng S."/>
            <person name="Li G."/>
            <person name="Viehrig K."/>
            <person name="Ye F."/>
            <person name="Su P."/>
            <person name="Kiefer A.F."/>
            <person name="Nichols A."/>
            <person name="Cepeda A.J."/>
            <person name="Yan W."/>
            <person name="Fan B."/>
            <person name="Jiang Y."/>
            <person name="Adhikari A."/>
            <person name="Zheng C.-J."/>
            <person name="Schuster L."/>
            <person name="Cowan T.M."/>
            <person name="Smanski M.J."/>
            <person name="Chevrette M.G."/>
            <person name="De Carvalho L.P.S."/>
            <person name="Shen B."/>
        </authorList>
    </citation>
    <scope>NUCLEOTIDE SEQUENCE [LARGE SCALE GENOMIC DNA]</scope>
    <source>
        <strain evidence="1 2">NPDC000087</strain>
    </source>
</reference>
<evidence type="ECO:0000313" key="1">
    <source>
        <dbReference type="EMBL" id="MFF5288735.1"/>
    </source>
</evidence>
<accession>A0ABW6W8T8</accession>